<dbReference type="SUPFAM" id="SSF55961">
    <property type="entry name" value="Bet v1-like"/>
    <property type="match status" value="1"/>
</dbReference>
<evidence type="ECO:0000256" key="2">
    <source>
        <dbReference type="ARBA" id="ARBA00022723"/>
    </source>
</evidence>
<evidence type="ECO:0000313" key="10">
    <source>
        <dbReference type="Proteomes" id="UP000267408"/>
    </source>
</evidence>
<dbReference type="InterPro" id="IPR036922">
    <property type="entry name" value="Rieske_2Fe-2S_sf"/>
</dbReference>
<evidence type="ECO:0000259" key="6">
    <source>
        <dbReference type="PROSITE" id="PS51296"/>
    </source>
</evidence>
<dbReference type="EMBL" id="RJVJ01000002">
    <property type="protein sequence ID" value="ROR38080.1"/>
    <property type="molecule type" value="Genomic_DNA"/>
</dbReference>
<evidence type="ECO:0000313" key="9">
    <source>
        <dbReference type="Proteomes" id="UP000266906"/>
    </source>
</evidence>
<dbReference type="Proteomes" id="UP000267408">
    <property type="component" value="Unassembled WGS sequence"/>
</dbReference>
<dbReference type="Gene3D" id="3.90.380.10">
    <property type="entry name" value="Naphthalene 1,2-dioxygenase Alpha Subunit, Chain A, domain 1"/>
    <property type="match status" value="1"/>
</dbReference>
<dbReference type="PANTHER" id="PTHR21266">
    <property type="entry name" value="IRON-SULFUR DOMAIN CONTAINING PROTEIN"/>
    <property type="match status" value="1"/>
</dbReference>
<dbReference type="AlphaFoldDB" id="A0A3N4RAZ2"/>
<dbReference type="Proteomes" id="UP000266906">
    <property type="component" value="Unassembled WGS sequence"/>
</dbReference>
<comment type="caution">
    <text evidence="8">The sequence shown here is derived from an EMBL/GenBank/DDBJ whole genome shotgun (WGS) entry which is preliminary data.</text>
</comment>
<dbReference type="OrthoDB" id="5243643at2"/>
<dbReference type="RefSeq" id="WP_123562444.1">
    <property type="nucleotide sequence ID" value="NZ_JBEYIY010000063.1"/>
</dbReference>
<dbReference type="InterPro" id="IPR044043">
    <property type="entry name" value="VanA_C_cat"/>
</dbReference>
<accession>A0A3N4RAZ2</accession>
<accession>A0A8G1UC87</accession>
<keyword evidence="9" id="KW-1185">Reference proteome</keyword>
<name>A0A3N4RAZ2_9ACTN</name>
<reference evidence="9 10" key="1">
    <citation type="submission" date="2018-11" db="EMBL/GenBank/DDBJ databases">
        <title>Sequencing the genomes of 1000 actinobacteria strains.</title>
        <authorList>
            <person name="Klenk H.-P."/>
        </authorList>
    </citation>
    <scope>NUCLEOTIDE SEQUENCE [LARGE SCALE GENOMIC DNA]</scope>
    <source>
        <strain evidence="7 10">DSM 44780</strain>
        <strain evidence="8 9">DSM 44781</strain>
    </source>
</reference>
<keyword evidence="2" id="KW-0479">Metal-binding</keyword>
<dbReference type="PANTHER" id="PTHR21266:SF60">
    <property type="entry name" value="3-KETOSTEROID-9-ALPHA-MONOOXYGENASE, OXYGENASE COMPONENT"/>
    <property type="match status" value="1"/>
</dbReference>
<proteinExistence type="predicted"/>
<evidence type="ECO:0000256" key="5">
    <source>
        <dbReference type="ARBA" id="ARBA00023014"/>
    </source>
</evidence>
<gene>
    <name evidence="8" type="ORF">EDD38_5656</name>
    <name evidence="7" type="ORF">EDD39_6243</name>
</gene>
<dbReference type="GO" id="GO:0004497">
    <property type="term" value="F:monooxygenase activity"/>
    <property type="evidence" value="ECO:0007669"/>
    <property type="project" value="UniProtKB-ARBA"/>
</dbReference>
<dbReference type="GO" id="GO:0008168">
    <property type="term" value="F:methyltransferase activity"/>
    <property type="evidence" value="ECO:0007669"/>
    <property type="project" value="UniProtKB-KW"/>
</dbReference>
<dbReference type="InterPro" id="IPR050584">
    <property type="entry name" value="Cholesterol_7-desaturase"/>
</dbReference>
<evidence type="ECO:0000313" key="8">
    <source>
        <dbReference type="EMBL" id="RPE28519.1"/>
    </source>
</evidence>
<evidence type="ECO:0000256" key="1">
    <source>
        <dbReference type="ARBA" id="ARBA00022714"/>
    </source>
</evidence>
<dbReference type="GO" id="GO:0046872">
    <property type="term" value="F:metal ion binding"/>
    <property type="evidence" value="ECO:0007669"/>
    <property type="project" value="UniProtKB-KW"/>
</dbReference>
<dbReference type="InterPro" id="IPR017941">
    <property type="entry name" value="Rieske_2Fe-2S"/>
</dbReference>
<keyword evidence="1" id="KW-0001">2Fe-2S</keyword>
<dbReference type="GO" id="GO:0016705">
    <property type="term" value="F:oxidoreductase activity, acting on paired donors, with incorporation or reduction of molecular oxygen"/>
    <property type="evidence" value="ECO:0007669"/>
    <property type="project" value="UniProtKB-ARBA"/>
</dbReference>
<evidence type="ECO:0000256" key="3">
    <source>
        <dbReference type="ARBA" id="ARBA00023002"/>
    </source>
</evidence>
<evidence type="ECO:0000313" key="7">
    <source>
        <dbReference type="EMBL" id="ROR38080.1"/>
    </source>
</evidence>
<keyword evidence="4" id="KW-0408">Iron</keyword>
<keyword evidence="7" id="KW-0808">Transferase</keyword>
<organism evidence="8 9">
    <name type="scientific">Kitasatospora cineracea</name>
    <dbReference type="NCBI Taxonomy" id="88074"/>
    <lineage>
        <taxon>Bacteria</taxon>
        <taxon>Bacillati</taxon>
        <taxon>Actinomycetota</taxon>
        <taxon>Actinomycetes</taxon>
        <taxon>Kitasatosporales</taxon>
        <taxon>Streptomycetaceae</taxon>
        <taxon>Kitasatospora</taxon>
    </lineage>
</organism>
<keyword evidence="3" id="KW-0560">Oxidoreductase</keyword>
<dbReference type="SUPFAM" id="SSF50022">
    <property type="entry name" value="ISP domain"/>
    <property type="match status" value="1"/>
</dbReference>
<dbReference type="PROSITE" id="PS51296">
    <property type="entry name" value="RIESKE"/>
    <property type="match status" value="1"/>
</dbReference>
<dbReference type="Pfam" id="PF00355">
    <property type="entry name" value="Rieske"/>
    <property type="match status" value="1"/>
</dbReference>
<dbReference type="CDD" id="cd08878">
    <property type="entry name" value="RHO_alpha_C_DMO-like"/>
    <property type="match status" value="1"/>
</dbReference>
<keyword evidence="5" id="KW-0411">Iron-sulfur</keyword>
<dbReference type="GO" id="GO:0032259">
    <property type="term" value="P:methylation"/>
    <property type="evidence" value="ECO:0007669"/>
    <property type="project" value="UniProtKB-KW"/>
</dbReference>
<feature type="domain" description="Rieske" evidence="6">
    <location>
        <begin position="8"/>
        <end position="111"/>
    </location>
</feature>
<evidence type="ECO:0000256" key="4">
    <source>
        <dbReference type="ARBA" id="ARBA00023004"/>
    </source>
</evidence>
<dbReference type="Pfam" id="PF19112">
    <property type="entry name" value="VanA_C"/>
    <property type="match status" value="1"/>
</dbReference>
<keyword evidence="7" id="KW-0489">Methyltransferase</keyword>
<dbReference type="GO" id="GO:0051537">
    <property type="term" value="F:2 iron, 2 sulfur cluster binding"/>
    <property type="evidence" value="ECO:0007669"/>
    <property type="project" value="UniProtKB-KW"/>
</dbReference>
<dbReference type="Gene3D" id="2.102.10.10">
    <property type="entry name" value="Rieske [2Fe-2S] iron-sulphur domain"/>
    <property type="match status" value="1"/>
</dbReference>
<dbReference type="EMBL" id="RKQG01000002">
    <property type="protein sequence ID" value="RPE28519.1"/>
    <property type="molecule type" value="Genomic_DNA"/>
</dbReference>
<protein>
    <submittedName>
        <fullName evidence="8">Vanillate demethylase subunit A</fullName>
    </submittedName>
</protein>
<sequence length="348" mass="38729">MTLIMNAWYVAAWPEEVPPGEILSRTICNEPMVLFRDREGRPAALEDRCCHRQMPLALGRLEEDCTLRCMYHGLRFEADGSCVEAPGQANVPAAARVRAFPCVERHGYVWVWPGEAELADPDLIQDIFERNDHPDWTSVHGTIHLQANYTLLADNLIDTTHETYVHIGSLGDDNIQANPISVTGDEKSVLVTRWILDHDAAPLWREALNQDGNVDRWQIIRFQPPASTVLDVGVAPVGTGAPGGDRSHGAQGCNLNFGTPETEHTTWYFWAFARKFRRDEPGYDEVLQKKFANVFAEDSGAIEGAYSVMRRNPGRPTVNLRNDAGTLRARRLVEDMAAAEAARSGQAG</sequence>